<evidence type="ECO:0000256" key="1">
    <source>
        <dbReference type="SAM" id="MobiDB-lite"/>
    </source>
</evidence>
<dbReference type="AlphaFoldDB" id="A0AAN8M110"/>
<dbReference type="Gene3D" id="1.25.40.20">
    <property type="entry name" value="Ankyrin repeat-containing domain"/>
    <property type="match status" value="1"/>
</dbReference>
<keyword evidence="3" id="KW-1185">Reference proteome</keyword>
<protein>
    <submittedName>
        <fullName evidence="2">Uncharacterized protein</fullName>
    </submittedName>
</protein>
<dbReference type="SUPFAM" id="SSF48403">
    <property type="entry name" value="Ankyrin repeat"/>
    <property type="match status" value="1"/>
</dbReference>
<sequence length="78" mass="7896">MLRGQRVLAGSSSSGSSASAGVSSSRGLCLSLPELSYCLCFPCTVLLQHGADPNIRNTDGKSALDLADPSAKAVLTGK</sequence>
<dbReference type="InterPro" id="IPR036770">
    <property type="entry name" value="Ankyrin_rpt-contain_sf"/>
</dbReference>
<dbReference type="Proteomes" id="UP001356427">
    <property type="component" value="Unassembled WGS sequence"/>
</dbReference>
<reference evidence="2 3" key="1">
    <citation type="submission" date="2021-04" db="EMBL/GenBank/DDBJ databases">
        <authorList>
            <person name="De Guttry C."/>
            <person name="Zahm M."/>
            <person name="Klopp C."/>
            <person name="Cabau C."/>
            <person name="Louis A."/>
            <person name="Berthelot C."/>
            <person name="Parey E."/>
            <person name="Roest Crollius H."/>
            <person name="Montfort J."/>
            <person name="Robinson-Rechavi M."/>
            <person name="Bucao C."/>
            <person name="Bouchez O."/>
            <person name="Gislard M."/>
            <person name="Lluch J."/>
            <person name="Milhes M."/>
            <person name="Lampietro C."/>
            <person name="Lopez Roques C."/>
            <person name="Donnadieu C."/>
            <person name="Braasch I."/>
            <person name="Desvignes T."/>
            <person name="Postlethwait J."/>
            <person name="Bobe J."/>
            <person name="Wedekind C."/>
            <person name="Guiguen Y."/>
        </authorList>
    </citation>
    <scope>NUCLEOTIDE SEQUENCE [LARGE SCALE GENOMIC DNA]</scope>
    <source>
        <strain evidence="2">Cs_M1</strain>
        <tissue evidence="2">Blood</tissue>
    </source>
</reference>
<comment type="caution">
    <text evidence="2">The sequence shown here is derived from an EMBL/GenBank/DDBJ whole genome shotgun (WGS) entry which is preliminary data.</text>
</comment>
<evidence type="ECO:0000313" key="3">
    <source>
        <dbReference type="Proteomes" id="UP001356427"/>
    </source>
</evidence>
<dbReference type="EMBL" id="JAGTTL010000005">
    <property type="protein sequence ID" value="KAK6322648.1"/>
    <property type="molecule type" value="Genomic_DNA"/>
</dbReference>
<gene>
    <name evidence="2" type="ORF">J4Q44_G00074400</name>
</gene>
<accession>A0AAN8M110</accession>
<proteinExistence type="predicted"/>
<evidence type="ECO:0000313" key="2">
    <source>
        <dbReference type="EMBL" id="KAK6322648.1"/>
    </source>
</evidence>
<organism evidence="2 3">
    <name type="scientific">Coregonus suidteri</name>
    <dbReference type="NCBI Taxonomy" id="861788"/>
    <lineage>
        <taxon>Eukaryota</taxon>
        <taxon>Metazoa</taxon>
        <taxon>Chordata</taxon>
        <taxon>Craniata</taxon>
        <taxon>Vertebrata</taxon>
        <taxon>Euteleostomi</taxon>
        <taxon>Actinopterygii</taxon>
        <taxon>Neopterygii</taxon>
        <taxon>Teleostei</taxon>
        <taxon>Protacanthopterygii</taxon>
        <taxon>Salmoniformes</taxon>
        <taxon>Salmonidae</taxon>
        <taxon>Coregoninae</taxon>
        <taxon>Coregonus</taxon>
    </lineage>
</organism>
<feature type="compositionally biased region" description="Low complexity" evidence="1">
    <location>
        <begin position="9"/>
        <end position="24"/>
    </location>
</feature>
<name>A0AAN8M110_9TELE</name>
<feature type="region of interest" description="Disordered" evidence="1">
    <location>
        <begin position="1"/>
        <end position="24"/>
    </location>
</feature>